<dbReference type="Pfam" id="PF03080">
    <property type="entry name" value="Neprosin"/>
    <property type="match status" value="1"/>
</dbReference>
<dbReference type="InterPro" id="IPR053168">
    <property type="entry name" value="Glutamic_endopeptidase"/>
</dbReference>
<evidence type="ECO:0000259" key="2">
    <source>
        <dbReference type="PROSITE" id="PS52045"/>
    </source>
</evidence>
<reference evidence="3" key="1">
    <citation type="submission" date="2022-03" db="EMBL/GenBank/DDBJ databases">
        <title>A functionally conserved STORR gene fusion in Papaver species that diverged 16.8 million years ago.</title>
        <authorList>
            <person name="Catania T."/>
        </authorList>
    </citation>
    <scope>NUCLEOTIDE SEQUENCE</scope>
    <source>
        <strain evidence="3">S-191538</strain>
    </source>
</reference>
<feature type="transmembrane region" description="Helical" evidence="1">
    <location>
        <begin position="12"/>
        <end position="29"/>
    </location>
</feature>
<keyword evidence="1" id="KW-0472">Membrane</keyword>
<dbReference type="PROSITE" id="PS52045">
    <property type="entry name" value="NEPROSIN_PEP_CD"/>
    <property type="match status" value="1"/>
</dbReference>
<dbReference type="InterPro" id="IPR004314">
    <property type="entry name" value="Neprosin"/>
</dbReference>
<proteinExistence type="predicted"/>
<accession>A0AA41VT09</accession>
<keyword evidence="1" id="KW-1133">Transmembrane helix</keyword>
<feature type="domain" description="Neprosin PEP catalytic" evidence="2">
    <location>
        <begin position="139"/>
        <end position="383"/>
    </location>
</feature>
<evidence type="ECO:0000313" key="4">
    <source>
        <dbReference type="Proteomes" id="UP001177140"/>
    </source>
</evidence>
<gene>
    <name evidence="3" type="ORF">MKW94_016809</name>
</gene>
<dbReference type="AlphaFoldDB" id="A0AA41VT09"/>
<protein>
    <recommendedName>
        <fullName evidence="2">Neprosin PEP catalytic domain-containing protein</fullName>
    </recommendedName>
</protein>
<evidence type="ECO:0000313" key="3">
    <source>
        <dbReference type="EMBL" id="MCL7046750.1"/>
    </source>
</evidence>
<sequence length="383" mass="42709">MASFSGLRIYSFLPFVVGLVVAYHVVMLVEGGRKLSSRLSEEEELDLERQLKILNKPPIKTMYTSRGDIYDCIEFYNQPAFDHPLLKNHSFSKRVETGTTSSHEILMSQIEGCPKGTVPIRRTTKEDLIRAKYFSSFSNAPGDEYKAGISLQTSNDSFFGASGVANVWNPNVNPDQFSGAEIAVTSGLNEIRFGWTVNPELYGDYRTYMFAYWTSDGGHTTGCYNTLCSGFVQVDQKYTPTMFFERISVIGGLQSELTSDISMERETGNLWLTLQGKIKVGYWPRELFPLLGLGAKYIYWGGRVKSGNNAITPKMASGNSPDRYTDHTGYYAELQYKNNNGDTLIPGREVLQFAVDCKGSYDALWDNKHTILHFGGPGGGTCA</sequence>
<dbReference type="EMBL" id="JAJJMA010285359">
    <property type="protein sequence ID" value="MCL7046750.1"/>
    <property type="molecule type" value="Genomic_DNA"/>
</dbReference>
<evidence type="ECO:0000256" key="1">
    <source>
        <dbReference type="SAM" id="Phobius"/>
    </source>
</evidence>
<dbReference type="PANTHER" id="PTHR31589">
    <property type="entry name" value="PROTEIN, PUTATIVE (DUF239)-RELATED-RELATED"/>
    <property type="match status" value="1"/>
</dbReference>
<dbReference type="Pfam" id="PF14365">
    <property type="entry name" value="Neprosin_AP"/>
    <property type="match status" value="1"/>
</dbReference>
<dbReference type="InterPro" id="IPR025521">
    <property type="entry name" value="Neprosin_propep"/>
</dbReference>
<name>A0AA41VT09_PAPNU</name>
<keyword evidence="1" id="KW-0812">Transmembrane</keyword>
<keyword evidence="4" id="KW-1185">Reference proteome</keyword>
<comment type="caution">
    <text evidence="3">The sequence shown here is derived from an EMBL/GenBank/DDBJ whole genome shotgun (WGS) entry which is preliminary data.</text>
</comment>
<dbReference type="PANTHER" id="PTHR31589:SF235">
    <property type="entry name" value="PROTEIN, PUTATIVE (DUF239)-RELATED"/>
    <property type="match status" value="1"/>
</dbReference>
<organism evidence="3 4">
    <name type="scientific">Papaver nudicaule</name>
    <name type="common">Iceland poppy</name>
    <dbReference type="NCBI Taxonomy" id="74823"/>
    <lineage>
        <taxon>Eukaryota</taxon>
        <taxon>Viridiplantae</taxon>
        <taxon>Streptophyta</taxon>
        <taxon>Embryophyta</taxon>
        <taxon>Tracheophyta</taxon>
        <taxon>Spermatophyta</taxon>
        <taxon>Magnoliopsida</taxon>
        <taxon>Ranunculales</taxon>
        <taxon>Papaveraceae</taxon>
        <taxon>Papaveroideae</taxon>
        <taxon>Papaver</taxon>
    </lineage>
</organism>
<dbReference type="Proteomes" id="UP001177140">
    <property type="component" value="Unassembled WGS sequence"/>
</dbReference>
<dbReference type="Gene3D" id="3.90.1320.10">
    <property type="entry name" value="Outer-capsid protein sigma 3, large lobe"/>
    <property type="match status" value="1"/>
</dbReference>